<dbReference type="Gene3D" id="3.40.50.1000">
    <property type="entry name" value="HAD superfamily/HAD-like"/>
    <property type="match status" value="1"/>
</dbReference>
<dbReference type="Pfam" id="PF13419">
    <property type="entry name" value="HAD_2"/>
    <property type="match status" value="1"/>
</dbReference>
<name>A0A542YW58_9MICO</name>
<evidence type="ECO:0000313" key="1">
    <source>
        <dbReference type="EMBL" id="TQL52307.1"/>
    </source>
</evidence>
<dbReference type="GO" id="GO:0005829">
    <property type="term" value="C:cytosol"/>
    <property type="evidence" value="ECO:0007669"/>
    <property type="project" value="TreeGrafter"/>
</dbReference>
<dbReference type="PANTHER" id="PTHR43434:SF1">
    <property type="entry name" value="PHOSPHOGLYCOLATE PHOSPHATASE"/>
    <property type="match status" value="1"/>
</dbReference>
<dbReference type="EMBL" id="VFOP01000001">
    <property type="protein sequence ID" value="TQL52307.1"/>
    <property type="molecule type" value="Genomic_DNA"/>
</dbReference>
<proteinExistence type="predicted"/>
<keyword evidence="2" id="KW-1185">Reference proteome</keyword>
<evidence type="ECO:0000313" key="2">
    <source>
        <dbReference type="Proteomes" id="UP000319516"/>
    </source>
</evidence>
<dbReference type="InterPro" id="IPR006439">
    <property type="entry name" value="HAD-SF_hydro_IA"/>
</dbReference>
<accession>A0A542YW58</accession>
<gene>
    <name evidence="1" type="ORF">FB467_3488</name>
</gene>
<dbReference type="GO" id="GO:0008967">
    <property type="term" value="F:phosphoglycolate phosphatase activity"/>
    <property type="evidence" value="ECO:0007669"/>
    <property type="project" value="TreeGrafter"/>
</dbReference>
<organism evidence="1 2">
    <name type="scientific">Ornithinicoccus hortensis</name>
    <dbReference type="NCBI Taxonomy" id="82346"/>
    <lineage>
        <taxon>Bacteria</taxon>
        <taxon>Bacillati</taxon>
        <taxon>Actinomycetota</taxon>
        <taxon>Actinomycetes</taxon>
        <taxon>Micrococcales</taxon>
        <taxon>Intrasporangiaceae</taxon>
        <taxon>Ornithinicoccus</taxon>
    </lineage>
</organism>
<dbReference type="PRINTS" id="PR00413">
    <property type="entry name" value="HADHALOGNASE"/>
</dbReference>
<dbReference type="Proteomes" id="UP000319516">
    <property type="component" value="Unassembled WGS sequence"/>
</dbReference>
<dbReference type="SUPFAM" id="SSF56784">
    <property type="entry name" value="HAD-like"/>
    <property type="match status" value="1"/>
</dbReference>
<comment type="caution">
    <text evidence="1">The sequence shown here is derived from an EMBL/GenBank/DDBJ whole genome shotgun (WGS) entry which is preliminary data.</text>
</comment>
<dbReference type="SFLD" id="SFLDS00003">
    <property type="entry name" value="Haloacid_Dehalogenase"/>
    <property type="match status" value="1"/>
</dbReference>
<dbReference type="InterPro" id="IPR050155">
    <property type="entry name" value="HAD-like_hydrolase_sf"/>
</dbReference>
<dbReference type="SFLD" id="SFLDG01129">
    <property type="entry name" value="C1.5:_HAD__Beta-PGM__Phosphata"/>
    <property type="match status" value="1"/>
</dbReference>
<dbReference type="NCBIfam" id="TIGR01549">
    <property type="entry name" value="HAD-SF-IA-v1"/>
    <property type="match status" value="1"/>
</dbReference>
<dbReference type="AlphaFoldDB" id="A0A542YW58"/>
<dbReference type="NCBIfam" id="TIGR01509">
    <property type="entry name" value="HAD-SF-IA-v3"/>
    <property type="match status" value="1"/>
</dbReference>
<protein>
    <submittedName>
        <fullName evidence="1">Pyrophosphatase PpaX</fullName>
    </submittedName>
</protein>
<dbReference type="InterPro" id="IPR023214">
    <property type="entry name" value="HAD_sf"/>
</dbReference>
<dbReference type="InterPro" id="IPR036412">
    <property type="entry name" value="HAD-like_sf"/>
</dbReference>
<dbReference type="PANTHER" id="PTHR43434">
    <property type="entry name" value="PHOSPHOGLYCOLATE PHOSPHATASE"/>
    <property type="match status" value="1"/>
</dbReference>
<dbReference type="Gene3D" id="1.10.150.240">
    <property type="entry name" value="Putative phosphatase, domain 2"/>
    <property type="match status" value="1"/>
</dbReference>
<sequence>MTLVAVTPAPRWPVVLFDFDGTLGDTIPLIINSFHHTLHEVLGISSPEAEIRSWIGRSLRAVFAERYPERADELITTYRHWNLANHDDQIRQVDGMADLLTDLDAAGVRAGVVSSKGEDTVHLGLRALGLEGALPVLAALEHTARHKPDPAPLAYAVDRLGVDPADCVYVGDAVVDLQAAAAAGMDGIGVTWGAGESAALRAEPHVEVVADTRALRAVLLPGRADRVDPPKTPPG</sequence>
<dbReference type="InterPro" id="IPR023198">
    <property type="entry name" value="PGP-like_dom2"/>
</dbReference>
<dbReference type="InterPro" id="IPR041492">
    <property type="entry name" value="HAD_2"/>
</dbReference>
<dbReference type="GO" id="GO:0006281">
    <property type="term" value="P:DNA repair"/>
    <property type="evidence" value="ECO:0007669"/>
    <property type="project" value="TreeGrafter"/>
</dbReference>
<reference evidence="1 2" key="1">
    <citation type="submission" date="2019-06" db="EMBL/GenBank/DDBJ databases">
        <title>Sequencing the genomes of 1000 actinobacteria strains.</title>
        <authorList>
            <person name="Klenk H.-P."/>
        </authorList>
    </citation>
    <scope>NUCLEOTIDE SEQUENCE [LARGE SCALE GENOMIC DNA]</scope>
    <source>
        <strain evidence="1 2">DSM 12335</strain>
    </source>
</reference>